<dbReference type="Gene3D" id="3.60.10.10">
    <property type="entry name" value="Endonuclease/exonuclease/phosphatase"/>
    <property type="match status" value="1"/>
</dbReference>
<dbReference type="GO" id="GO:0016791">
    <property type="term" value="F:phosphatase activity"/>
    <property type="evidence" value="ECO:0007669"/>
    <property type="project" value="InterPro"/>
</dbReference>
<accession>A0A8S2GRP0</accession>
<dbReference type="SUPFAM" id="SSF56219">
    <property type="entry name" value="DNase I-like"/>
    <property type="match status" value="1"/>
</dbReference>
<dbReference type="Proteomes" id="UP000682733">
    <property type="component" value="Unassembled WGS sequence"/>
</dbReference>
<dbReference type="InterPro" id="IPR036691">
    <property type="entry name" value="Endo/exonu/phosph_ase_sf"/>
</dbReference>
<sequence length="537" mass="61104">MSKTIANDSNSTVDVYVKSENTLDSSDQYELINTAKQQGSQSMTPDIGTNASYSFDSNTHTNNDGKIINNNETPSPTISAVVDIPFNTRRQSTKNDDCSALSETTTSVESKPSIVNTFVKSVHLLAIANARHSQQVTDDYSDLDKCFPQREATIMVVTWNTGEAKNLYEQNSPKKTGLTKEQMIEDMSDIILPTWIDYVADIIVICTQEMSASKNRVDWEILLQEVIGPSHVLFHSVHFGTLSLCIFLRRDLIWFCSEPEQDVYKFRTIGPVRTKASLAITFNLFGTSFMIINSHFEAGDDKDGRANRKLNFLNTKAKLTIPHVYIKRIEKTSNLNSSVKTSSTSSLNTLATSVDVTRFSDYVLWAGDMNFRIEEHPQTVINLIKQNQYKDLLLKDEFKVAQSKNDDCYKDFLEGDICFDPTYKYDLSNSDNYAKHRTPSYTDRILYRCKQDEQIECTHYKSVFQVKHSDHKPVVAHFRVKVKPGLGKGNLAFGKFNRHVYKRGYEQRELHHTLGIGVRDRHKKKVSMPKSSVCILQ</sequence>
<protein>
    <recommendedName>
        <fullName evidence="1">Inositol polyphosphate-related phosphatase domain-containing protein</fullName>
    </recommendedName>
</protein>
<dbReference type="PANTHER" id="PTHR47039:SF1">
    <property type="entry name" value="INOSITOL POLYPHOSPHATE 5-PHOSPHATASE E"/>
    <property type="match status" value="1"/>
</dbReference>
<proteinExistence type="predicted"/>
<dbReference type="AlphaFoldDB" id="A0A8S2GRP0"/>
<evidence type="ECO:0000313" key="2">
    <source>
        <dbReference type="EMBL" id="CAF0772398.1"/>
    </source>
</evidence>
<dbReference type="PANTHER" id="PTHR47039">
    <property type="entry name" value="INOSITOL POLYPHOSPHATE 5-PHOSPHATASE E"/>
    <property type="match status" value="1"/>
</dbReference>
<evidence type="ECO:0000259" key="1">
    <source>
        <dbReference type="SMART" id="SM00128"/>
    </source>
</evidence>
<comment type="caution">
    <text evidence="3">The sequence shown here is derived from an EMBL/GenBank/DDBJ whole genome shotgun (WGS) entry which is preliminary data.</text>
</comment>
<name>A0A8S2GRP0_9BILA</name>
<dbReference type="Proteomes" id="UP000677228">
    <property type="component" value="Unassembled WGS sequence"/>
</dbReference>
<organism evidence="3 4">
    <name type="scientific">Didymodactylos carnosus</name>
    <dbReference type="NCBI Taxonomy" id="1234261"/>
    <lineage>
        <taxon>Eukaryota</taxon>
        <taxon>Metazoa</taxon>
        <taxon>Spiralia</taxon>
        <taxon>Gnathifera</taxon>
        <taxon>Rotifera</taxon>
        <taxon>Eurotatoria</taxon>
        <taxon>Bdelloidea</taxon>
        <taxon>Philodinida</taxon>
        <taxon>Philodinidae</taxon>
        <taxon>Didymodactylos</taxon>
    </lineage>
</organism>
<evidence type="ECO:0000313" key="4">
    <source>
        <dbReference type="Proteomes" id="UP000682733"/>
    </source>
</evidence>
<dbReference type="EMBL" id="CAJNOK010000740">
    <property type="protein sequence ID" value="CAF0772398.1"/>
    <property type="molecule type" value="Genomic_DNA"/>
</dbReference>
<dbReference type="SMART" id="SM00128">
    <property type="entry name" value="IPPc"/>
    <property type="match status" value="1"/>
</dbReference>
<dbReference type="EMBL" id="CAJOBA010000739">
    <property type="protein sequence ID" value="CAF3553235.1"/>
    <property type="molecule type" value="Genomic_DNA"/>
</dbReference>
<evidence type="ECO:0000313" key="3">
    <source>
        <dbReference type="EMBL" id="CAF3553235.1"/>
    </source>
</evidence>
<dbReference type="GO" id="GO:0046856">
    <property type="term" value="P:phosphatidylinositol dephosphorylation"/>
    <property type="evidence" value="ECO:0007669"/>
    <property type="project" value="InterPro"/>
</dbReference>
<reference evidence="3" key="1">
    <citation type="submission" date="2021-02" db="EMBL/GenBank/DDBJ databases">
        <authorList>
            <person name="Nowell W R."/>
        </authorList>
    </citation>
    <scope>NUCLEOTIDE SEQUENCE</scope>
</reference>
<dbReference type="InterPro" id="IPR053321">
    <property type="entry name" value="IPP-5-Phosphatase_Type_IV"/>
</dbReference>
<gene>
    <name evidence="2" type="ORF">OVA965_LOCUS3154</name>
    <name evidence="3" type="ORF">TMI583_LOCUS3150</name>
</gene>
<dbReference type="InterPro" id="IPR000300">
    <property type="entry name" value="IPPc"/>
</dbReference>
<feature type="domain" description="Inositol polyphosphate-related phosphatase" evidence="1">
    <location>
        <begin position="150"/>
        <end position="486"/>
    </location>
</feature>
<dbReference type="Pfam" id="PF22669">
    <property type="entry name" value="Exo_endo_phos2"/>
    <property type="match status" value="1"/>
</dbReference>